<evidence type="ECO:0000256" key="1">
    <source>
        <dbReference type="ARBA" id="ARBA00004651"/>
    </source>
</evidence>
<evidence type="ECO:0000256" key="5">
    <source>
        <dbReference type="ARBA" id="ARBA00022989"/>
    </source>
</evidence>
<keyword evidence="11" id="KW-1185">Reference proteome</keyword>
<feature type="domain" description="ABC transmembrane type-1" evidence="9">
    <location>
        <begin position="67"/>
        <end position="256"/>
    </location>
</feature>
<dbReference type="Pfam" id="PF00528">
    <property type="entry name" value="BPD_transp_1"/>
    <property type="match status" value="1"/>
</dbReference>
<organism evidence="10 11">
    <name type="scientific">Xylanibacillus composti</name>
    <dbReference type="NCBI Taxonomy" id="1572762"/>
    <lineage>
        <taxon>Bacteria</taxon>
        <taxon>Bacillati</taxon>
        <taxon>Bacillota</taxon>
        <taxon>Bacilli</taxon>
        <taxon>Bacillales</taxon>
        <taxon>Paenibacillaceae</taxon>
        <taxon>Xylanibacillus</taxon>
    </lineage>
</organism>
<comment type="similarity">
    <text evidence="7">Belongs to the binding-protein-dependent transport system permease family. OppBC subfamily.</text>
</comment>
<dbReference type="EMBL" id="BOVK01000015">
    <property type="protein sequence ID" value="GIQ68377.1"/>
    <property type="molecule type" value="Genomic_DNA"/>
</dbReference>
<dbReference type="AlphaFoldDB" id="A0A8J4M1Z6"/>
<evidence type="ECO:0000256" key="6">
    <source>
        <dbReference type="ARBA" id="ARBA00023136"/>
    </source>
</evidence>
<feature type="transmembrane region" description="Helical" evidence="8">
    <location>
        <begin position="115"/>
        <end position="148"/>
    </location>
</feature>
<dbReference type="InterPro" id="IPR053385">
    <property type="entry name" value="ABC_transport_permease"/>
</dbReference>
<dbReference type="Gene3D" id="1.10.3720.10">
    <property type="entry name" value="MetI-like"/>
    <property type="match status" value="1"/>
</dbReference>
<evidence type="ECO:0000259" key="9">
    <source>
        <dbReference type="PROSITE" id="PS50928"/>
    </source>
</evidence>
<comment type="caution">
    <text evidence="10">The sequence shown here is derived from an EMBL/GenBank/DDBJ whole genome shotgun (WGS) entry which is preliminary data.</text>
</comment>
<feature type="transmembrane region" description="Helical" evidence="8">
    <location>
        <begin position="188"/>
        <end position="211"/>
    </location>
</feature>
<dbReference type="PANTHER" id="PTHR43386">
    <property type="entry name" value="OLIGOPEPTIDE TRANSPORT SYSTEM PERMEASE PROTEIN APPC"/>
    <property type="match status" value="1"/>
</dbReference>
<evidence type="ECO:0000256" key="7">
    <source>
        <dbReference type="ARBA" id="ARBA00024202"/>
    </source>
</evidence>
<name>A0A8J4M1Z6_9BACL</name>
<gene>
    <name evidence="10" type="ORF">XYCOK13_12010</name>
</gene>
<dbReference type="NCBIfam" id="NF045474">
    <property type="entry name" value="Opp2C"/>
    <property type="match status" value="1"/>
</dbReference>
<proteinExistence type="inferred from homology"/>
<dbReference type="PROSITE" id="PS50928">
    <property type="entry name" value="ABC_TM1"/>
    <property type="match status" value="1"/>
</dbReference>
<keyword evidence="6 8" id="KW-0472">Membrane</keyword>
<accession>A0A8J4M1Z6</accession>
<feature type="transmembrane region" description="Helical" evidence="8">
    <location>
        <begin position="71"/>
        <end position="94"/>
    </location>
</feature>
<keyword evidence="2 8" id="KW-0813">Transport</keyword>
<dbReference type="InterPro" id="IPR035906">
    <property type="entry name" value="MetI-like_sf"/>
</dbReference>
<keyword evidence="5 8" id="KW-1133">Transmembrane helix</keyword>
<dbReference type="InterPro" id="IPR050366">
    <property type="entry name" value="BP-dependent_transpt_permease"/>
</dbReference>
<evidence type="ECO:0000256" key="3">
    <source>
        <dbReference type="ARBA" id="ARBA00022475"/>
    </source>
</evidence>
<comment type="subcellular location">
    <subcellularLocation>
        <location evidence="1 8">Cell membrane</location>
        <topology evidence="1 8">Multi-pass membrane protein</topology>
    </subcellularLocation>
</comment>
<dbReference type="InterPro" id="IPR000515">
    <property type="entry name" value="MetI-like"/>
</dbReference>
<dbReference type="CDD" id="cd06261">
    <property type="entry name" value="TM_PBP2"/>
    <property type="match status" value="1"/>
</dbReference>
<dbReference type="GO" id="GO:0055085">
    <property type="term" value="P:transmembrane transport"/>
    <property type="evidence" value="ECO:0007669"/>
    <property type="project" value="InterPro"/>
</dbReference>
<keyword evidence="3" id="KW-1003">Cell membrane</keyword>
<dbReference type="PANTHER" id="PTHR43386:SF1">
    <property type="entry name" value="D,D-DIPEPTIDE TRANSPORT SYSTEM PERMEASE PROTEIN DDPC-RELATED"/>
    <property type="match status" value="1"/>
</dbReference>
<feature type="transmembrane region" description="Helical" evidence="8">
    <location>
        <begin position="237"/>
        <end position="256"/>
    </location>
</feature>
<sequence length="274" mass="29181">MKSSPLLSAGLVLFGLFSVLAIFGTWLAPNDPVLIQMSERLRPPSWTYPLGTDHLGRCILSRLLAGTHTTLGLSVAVIGAVAAIGVPIGFISGYKGGRLDALLMRMADGAGALPEILIAVAVAGFLGPGLLNVMLAIACVKWIAYARIVRGLVRSEREKEYVLVSIVSGSSGWTIIRRHLIRHILSPLAILVAGDIGRTILLLSALSYLGLGAQPPSPEWGAMLNDGRSYFQAAPELMLYPGLCILFVVLACNMASDGLRDLLDVRANSRVNEI</sequence>
<dbReference type="SUPFAM" id="SSF161098">
    <property type="entry name" value="MetI-like"/>
    <property type="match status" value="1"/>
</dbReference>
<keyword evidence="4 8" id="KW-0812">Transmembrane</keyword>
<evidence type="ECO:0000256" key="8">
    <source>
        <dbReference type="RuleBase" id="RU363032"/>
    </source>
</evidence>
<protein>
    <submittedName>
        <fullName evidence="10">Glutathione ABC transporter permease GsiD</fullName>
    </submittedName>
</protein>
<reference evidence="10" key="1">
    <citation type="submission" date="2021-04" db="EMBL/GenBank/DDBJ databases">
        <title>Draft genome sequence of Xylanibacillus composti strain K13.</title>
        <authorList>
            <person name="Uke A."/>
            <person name="Chhe C."/>
            <person name="Baramee S."/>
            <person name="Kosugi A."/>
        </authorList>
    </citation>
    <scope>NUCLEOTIDE SEQUENCE</scope>
    <source>
        <strain evidence="10">K13</strain>
    </source>
</reference>
<evidence type="ECO:0000313" key="11">
    <source>
        <dbReference type="Proteomes" id="UP000677918"/>
    </source>
</evidence>
<evidence type="ECO:0000256" key="2">
    <source>
        <dbReference type="ARBA" id="ARBA00022448"/>
    </source>
</evidence>
<dbReference type="Proteomes" id="UP000677918">
    <property type="component" value="Unassembled WGS sequence"/>
</dbReference>
<evidence type="ECO:0000313" key="10">
    <source>
        <dbReference type="EMBL" id="GIQ68377.1"/>
    </source>
</evidence>
<dbReference type="GO" id="GO:0005886">
    <property type="term" value="C:plasma membrane"/>
    <property type="evidence" value="ECO:0007669"/>
    <property type="project" value="UniProtKB-SubCell"/>
</dbReference>
<evidence type="ECO:0000256" key="4">
    <source>
        <dbReference type="ARBA" id="ARBA00022692"/>
    </source>
</evidence>
<dbReference type="RefSeq" id="WP_213410970.1">
    <property type="nucleotide sequence ID" value="NZ_BOVK01000015.1"/>
</dbReference>